<dbReference type="GO" id="GO:0009002">
    <property type="term" value="F:serine-type D-Ala-D-Ala carboxypeptidase activity"/>
    <property type="evidence" value="ECO:0007669"/>
    <property type="project" value="InterPro"/>
</dbReference>
<dbReference type="GO" id="GO:0009252">
    <property type="term" value="P:peptidoglycan biosynthetic process"/>
    <property type="evidence" value="ECO:0007669"/>
    <property type="project" value="UniProtKB-KW"/>
</dbReference>
<evidence type="ECO:0000256" key="3">
    <source>
        <dbReference type="ARBA" id="ARBA00022801"/>
    </source>
</evidence>
<feature type="active site" description="Acyl-ester intermediate" evidence="7">
    <location>
        <position position="87"/>
    </location>
</feature>
<dbReference type="Proteomes" id="UP000018227">
    <property type="component" value="Unassembled WGS sequence"/>
</dbReference>
<keyword evidence="6" id="KW-0961">Cell wall biogenesis/degradation</keyword>
<keyword evidence="10" id="KW-0812">Transmembrane</keyword>
<name>V2Y4Y4_9FIRM</name>
<keyword evidence="10" id="KW-0472">Membrane</keyword>
<protein>
    <submittedName>
        <fullName evidence="12">Serine-type D-Ala-D-Ala carboxypeptidase</fullName>
    </submittedName>
</protein>
<comment type="similarity">
    <text evidence="1 9">Belongs to the peptidase S11 family.</text>
</comment>
<dbReference type="Pfam" id="PF00768">
    <property type="entry name" value="Peptidase_S11"/>
    <property type="match status" value="1"/>
</dbReference>
<evidence type="ECO:0000256" key="8">
    <source>
        <dbReference type="PIRSR" id="PIRSR618044-2"/>
    </source>
</evidence>
<accession>V2Y4Y4</accession>
<dbReference type="InterPro" id="IPR012338">
    <property type="entry name" value="Beta-lactam/transpept-like"/>
</dbReference>
<dbReference type="GO" id="GO:0071555">
    <property type="term" value="P:cell wall organization"/>
    <property type="evidence" value="ECO:0007669"/>
    <property type="project" value="UniProtKB-KW"/>
</dbReference>
<feature type="transmembrane region" description="Helical" evidence="10">
    <location>
        <begin position="429"/>
        <end position="452"/>
    </location>
</feature>
<dbReference type="HOGENOM" id="CLU_027070_7_1_9"/>
<keyword evidence="10" id="KW-1133">Transmembrane helix</keyword>
<evidence type="ECO:0000256" key="5">
    <source>
        <dbReference type="ARBA" id="ARBA00022984"/>
    </source>
</evidence>
<dbReference type="GO" id="GO:0006508">
    <property type="term" value="P:proteolysis"/>
    <property type="evidence" value="ECO:0007669"/>
    <property type="project" value="InterPro"/>
</dbReference>
<dbReference type="SUPFAM" id="SSF56601">
    <property type="entry name" value="beta-lactamase/transpeptidase-like"/>
    <property type="match status" value="1"/>
</dbReference>
<evidence type="ECO:0000256" key="9">
    <source>
        <dbReference type="RuleBase" id="RU004016"/>
    </source>
</evidence>
<dbReference type="PRINTS" id="PR00725">
    <property type="entry name" value="DADACBPTASE1"/>
</dbReference>
<keyword evidence="5" id="KW-0573">Peptidoglycan synthesis</keyword>
<dbReference type="PANTHER" id="PTHR21581:SF33">
    <property type="entry name" value="D-ALANYL-D-ALANINE CARBOXYPEPTIDASE DACB"/>
    <property type="match status" value="1"/>
</dbReference>
<dbReference type="InterPro" id="IPR018044">
    <property type="entry name" value="Peptidase_S11"/>
</dbReference>
<dbReference type="GO" id="GO:0008360">
    <property type="term" value="P:regulation of cell shape"/>
    <property type="evidence" value="ECO:0007669"/>
    <property type="project" value="UniProtKB-KW"/>
</dbReference>
<evidence type="ECO:0000256" key="4">
    <source>
        <dbReference type="ARBA" id="ARBA00022960"/>
    </source>
</evidence>
<proteinExistence type="inferred from homology"/>
<dbReference type="InterPro" id="IPR001967">
    <property type="entry name" value="Peptidase_S11_N"/>
</dbReference>
<evidence type="ECO:0000256" key="2">
    <source>
        <dbReference type="ARBA" id="ARBA00022729"/>
    </source>
</evidence>
<feature type="active site" evidence="7">
    <location>
        <position position="146"/>
    </location>
</feature>
<feature type="binding site" evidence="8">
    <location>
        <position position="261"/>
    </location>
    <ligand>
        <name>substrate</name>
    </ligand>
</feature>
<keyword evidence="12" id="KW-0645">Protease</keyword>
<evidence type="ECO:0000256" key="10">
    <source>
        <dbReference type="SAM" id="Phobius"/>
    </source>
</evidence>
<dbReference type="PANTHER" id="PTHR21581">
    <property type="entry name" value="D-ALANYL-D-ALANINE CARBOXYPEPTIDASE"/>
    <property type="match status" value="1"/>
</dbReference>
<keyword evidence="13" id="KW-1185">Reference proteome</keyword>
<dbReference type="STRING" id="592026.GCWU0000282_002006"/>
<dbReference type="eggNOG" id="COG1686">
    <property type="taxonomic scope" value="Bacteria"/>
</dbReference>
<dbReference type="OrthoDB" id="9791132at2"/>
<keyword evidence="4" id="KW-0133">Cell shape</keyword>
<dbReference type="EMBL" id="ACIL03000013">
    <property type="protein sequence ID" value="ESL03132.1"/>
    <property type="molecule type" value="Genomic_DNA"/>
</dbReference>
<dbReference type="AlphaFoldDB" id="V2Y4Y4"/>
<gene>
    <name evidence="12" type="ORF">GCWU0000282_002006</name>
</gene>
<evidence type="ECO:0000259" key="11">
    <source>
        <dbReference type="Pfam" id="PF00768"/>
    </source>
</evidence>
<feature type="active site" description="Proton acceptor" evidence="7">
    <location>
        <position position="90"/>
    </location>
</feature>
<organism evidence="12 13">
    <name type="scientific">Catonella morbi ATCC 51271</name>
    <dbReference type="NCBI Taxonomy" id="592026"/>
    <lineage>
        <taxon>Bacteria</taxon>
        <taxon>Bacillati</taxon>
        <taxon>Bacillota</taxon>
        <taxon>Clostridia</taxon>
        <taxon>Lachnospirales</taxon>
        <taxon>Lachnospiraceae</taxon>
        <taxon>Catonella</taxon>
    </lineage>
</organism>
<evidence type="ECO:0000313" key="13">
    <source>
        <dbReference type="Proteomes" id="UP000018227"/>
    </source>
</evidence>
<sequence length="478" mass="53436">MVKCKGMFCTIIWEKIMKKLYIKRSFAFFLMIMVLFSVLKINTVFAADSALWPECPSIKAKEAVVMDLATGTILVSKNGNKKWYPASTTKIMTAMLAIEHAKSLDEEVEFTKEAIDAADRGSSSIGITPGEKLTLRECLYGLMLASANEVANALAIHTAGSIDAFADMMNEKAAELGCTNTHFRNPSGLYEDDHYTTPADLAKIARAAIKIDAFKEIASTRKYVLPKTNLMKEKRPLSNTHQLFNPMQCPEHAYEYCYAGKTGYTREAKFNLVSYVKKGAMDVVCVIMNAESRDVQYTNTKKLTDYTFKRFRMLQADKIPLNLSENAGGTYAHILENDPSAEFTVSGTATLAVPKKCDINGVTAKITENELTAVEAGANCIGNVEYQYGGECIGNVELIYTSSKSYPFNKPQPTPETEPVEEAEKGINFVAIGMIAASVFMILALLWYIFVYRKPSQVARRRYRKHRRGINKRNRLKW</sequence>
<keyword evidence="3" id="KW-0378">Hydrolase</keyword>
<evidence type="ECO:0000256" key="7">
    <source>
        <dbReference type="PIRSR" id="PIRSR618044-1"/>
    </source>
</evidence>
<evidence type="ECO:0000256" key="6">
    <source>
        <dbReference type="ARBA" id="ARBA00023316"/>
    </source>
</evidence>
<dbReference type="Gene3D" id="3.40.710.10">
    <property type="entry name" value="DD-peptidase/beta-lactamase superfamily"/>
    <property type="match status" value="1"/>
</dbReference>
<comment type="caution">
    <text evidence="12">The sequence shown here is derived from an EMBL/GenBank/DDBJ whole genome shotgun (WGS) entry which is preliminary data.</text>
</comment>
<feature type="domain" description="Peptidase S11 D-alanyl-D-alanine carboxypeptidase A N-terminal" evidence="11">
    <location>
        <begin position="54"/>
        <end position="291"/>
    </location>
</feature>
<evidence type="ECO:0000256" key="1">
    <source>
        <dbReference type="ARBA" id="ARBA00007164"/>
    </source>
</evidence>
<keyword evidence="2" id="KW-0732">Signal</keyword>
<keyword evidence="12" id="KW-0121">Carboxypeptidase</keyword>
<evidence type="ECO:0000313" key="12">
    <source>
        <dbReference type="EMBL" id="ESL03132.1"/>
    </source>
</evidence>
<reference evidence="12 13" key="1">
    <citation type="submission" date="2013-06" db="EMBL/GenBank/DDBJ databases">
        <authorList>
            <person name="Weinstock G."/>
            <person name="Sodergren E."/>
            <person name="Clifton S."/>
            <person name="Fulton L."/>
            <person name="Fulton B."/>
            <person name="Courtney L."/>
            <person name="Fronick C."/>
            <person name="Harrison M."/>
            <person name="Strong C."/>
            <person name="Farmer C."/>
            <person name="Delahaunty K."/>
            <person name="Markovic C."/>
            <person name="Hall O."/>
            <person name="Minx P."/>
            <person name="Tomlinson C."/>
            <person name="Mitreva M."/>
            <person name="Nelson J."/>
            <person name="Hou S."/>
            <person name="Wollam A."/>
            <person name="Pepin K.H."/>
            <person name="Johnson M."/>
            <person name="Bhonagiri V."/>
            <person name="Nash W.E."/>
            <person name="Warren W."/>
            <person name="Chinwalla A."/>
            <person name="Mardis E.R."/>
            <person name="Wilson R.K."/>
        </authorList>
    </citation>
    <scope>NUCLEOTIDE SEQUENCE [LARGE SCALE GENOMIC DNA]</scope>
    <source>
        <strain evidence="12 13">ATCC 51271</strain>
    </source>
</reference>